<protein>
    <submittedName>
        <fullName evidence="9">Putative multiple-sugar transport system permease YteP</fullName>
    </submittedName>
</protein>
<keyword evidence="9" id="KW-0762">Sugar transport</keyword>
<dbReference type="InterPro" id="IPR050809">
    <property type="entry name" value="UgpAE/MalFG_permease"/>
</dbReference>
<dbReference type="SUPFAM" id="SSF161098">
    <property type="entry name" value="MetI-like"/>
    <property type="match status" value="1"/>
</dbReference>
<feature type="transmembrane region" description="Helical" evidence="7">
    <location>
        <begin position="124"/>
        <end position="145"/>
    </location>
</feature>
<dbReference type="PANTHER" id="PTHR43227:SF11">
    <property type="entry name" value="BLL4140 PROTEIN"/>
    <property type="match status" value="1"/>
</dbReference>
<evidence type="ECO:0000256" key="3">
    <source>
        <dbReference type="ARBA" id="ARBA00022475"/>
    </source>
</evidence>
<keyword evidence="4 7" id="KW-0812">Transmembrane</keyword>
<evidence type="ECO:0000313" key="10">
    <source>
        <dbReference type="Proteomes" id="UP000095003"/>
    </source>
</evidence>
<dbReference type="InterPro" id="IPR035906">
    <property type="entry name" value="MetI-like_sf"/>
</dbReference>
<dbReference type="PANTHER" id="PTHR43227">
    <property type="entry name" value="BLL4140 PROTEIN"/>
    <property type="match status" value="1"/>
</dbReference>
<proteinExistence type="inferred from homology"/>
<gene>
    <name evidence="9" type="primary">yteP_30</name>
    <name evidence="9" type="ORF">BEH84_01531</name>
</gene>
<feature type="domain" description="ABC transmembrane type-1" evidence="8">
    <location>
        <begin position="78"/>
        <end position="294"/>
    </location>
</feature>
<evidence type="ECO:0000256" key="2">
    <source>
        <dbReference type="ARBA" id="ARBA00022448"/>
    </source>
</evidence>
<comment type="caution">
    <text evidence="9">The sequence shown here is derived from an EMBL/GenBank/DDBJ whole genome shotgun (WGS) entry which is preliminary data.</text>
</comment>
<dbReference type="GO" id="GO:0055085">
    <property type="term" value="P:transmembrane transport"/>
    <property type="evidence" value="ECO:0007669"/>
    <property type="project" value="InterPro"/>
</dbReference>
<evidence type="ECO:0000256" key="7">
    <source>
        <dbReference type="RuleBase" id="RU363032"/>
    </source>
</evidence>
<dbReference type="PROSITE" id="PS50928">
    <property type="entry name" value="ABC_TM1"/>
    <property type="match status" value="1"/>
</dbReference>
<feature type="transmembrane region" description="Helical" evidence="7">
    <location>
        <begin position="82"/>
        <end position="103"/>
    </location>
</feature>
<comment type="similarity">
    <text evidence="7">Belongs to the binding-protein-dependent transport system permease family.</text>
</comment>
<dbReference type="RefSeq" id="WP_069156296.1">
    <property type="nucleotide sequence ID" value="NZ_DAWDRA010000524.1"/>
</dbReference>
<dbReference type="Gene3D" id="1.10.3720.10">
    <property type="entry name" value="MetI-like"/>
    <property type="match status" value="1"/>
</dbReference>
<evidence type="ECO:0000256" key="1">
    <source>
        <dbReference type="ARBA" id="ARBA00004651"/>
    </source>
</evidence>
<dbReference type="CDD" id="cd06261">
    <property type="entry name" value="TM_PBP2"/>
    <property type="match status" value="1"/>
</dbReference>
<feature type="transmembrane region" description="Helical" evidence="7">
    <location>
        <begin position="273"/>
        <end position="294"/>
    </location>
</feature>
<evidence type="ECO:0000256" key="6">
    <source>
        <dbReference type="ARBA" id="ARBA00023136"/>
    </source>
</evidence>
<evidence type="ECO:0000256" key="4">
    <source>
        <dbReference type="ARBA" id="ARBA00022692"/>
    </source>
</evidence>
<keyword evidence="3" id="KW-1003">Cell membrane</keyword>
<evidence type="ECO:0000313" key="9">
    <source>
        <dbReference type="EMBL" id="ODM13812.1"/>
    </source>
</evidence>
<feature type="transmembrane region" description="Helical" evidence="7">
    <location>
        <begin position="21"/>
        <end position="45"/>
    </location>
</feature>
<keyword evidence="5 7" id="KW-1133">Transmembrane helix</keyword>
<dbReference type="GO" id="GO:0005886">
    <property type="term" value="C:plasma membrane"/>
    <property type="evidence" value="ECO:0007669"/>
    <property type="project" value="UniProtKB-SubCell"/>
</dbReference>
<keyword evidence="6 7" id="KW-0472">Membrane</keyword>
<dbReference type="AlphaFoldDB" id="A0A1E3AYM0"/>
<reference evidence="9 10" key="1">
    <citation type="submission" date="2016-07" db="EMBL/GenBank/DDBJ databases">
        <title>Characterization of isolates of Eisenbergiella tayi derived from blood cultures, using whole genome sequencing.</title>
        <authorList>
            <person name="Burdz T."/>
            <person name="Wiebe D."/>
            <person name="Huynh C."/>
            <person name="Bernard K."/>
        </authorList>
    </citation>
    <scope>NUCLEOTIDE SEQUENCE [LARGE SCALE GENOMIC DNA]</scope>
    <source>
        <strain evidence="9 10">NML 120489</strain>
    </source>
</reference>
<keyword evidence="2 7" id="KW-0813">Transport</keyword>
<name>A0A1E3AYM0_9FIRM</name>
<evidence type="ECO:0000256" key="5">
    <source>
        <dbReference type="ARBA" id="ARBA00022989"/>
    </source>
</evidence>
<organism evidence="9 10">
    <name type="scientific">Eisenbergiella tayi</name>
    <dbReference type="NCBI Taxonomy" id="1432052"/>
    <lineage>
        <taxon>Bacteria</taxon>
        <taxon>Bacillati</taxon>
        <taxon>Bacillota</taxon>
        <taxon>Clostridia</taxon>
        <taxon>Lachnospirales</taxon>
        <taxon>Lachnospiraceae</taxon>
        <taxon>Eisenbergiella</taxon>
    </lineage>
</organism>
<dbReference type="InterPro" id="IPR000515">
    <property type="entry name" value="MetI-like"/>
</dbReference>
<comment type="subcellular location">
    <subcellularLocation>
        <location evidence="1 7">Cell membrane</location>
        <topology evidence="1 7">Multi-pass membrane protein</topology>
    </subcellularLocation>
</comment>
<dbReference type="Pfam" id="PF00528">
    <property type="entry name" value="BPD_transp_1"/>
    <property type="match status" value="1"/>
</dbReference>
<dbReference type="Proteomes" id="UP000095003">
    <property type="component" value="Unassembled WGS sequence"/>
</dbReference>
<sequence>MKRQKRLSRKQEFKKNYQLYLFLLPAVVSVFLFNYLPMYGIQIAFKDFKPAKGVLGSEWVGMKWFDRFFSSFQFNEVLSNTLLLSVLLLLCSFPVPIIFALLVNQYKEGKFRRTLQTVSYAPHFISTVVMVGMVVLFLSPSAGLYGTVVRMLGGDPRNILGEAAMFRPIYILSDIWQHTGWDSIIYLAALSAVSQDLYDAAKVDGAGRLKRMWYIELPALKETAVVLLILRLGSIMSMGFEKTYLLQNNLNLATSEIIATYVYKVGLTGTPQYSYSAAIGVFNSLVNVILIVTFNKISKKVNGSGLW</sequence>
<dbReference type="PATRIC" id="fig|1432052.3.peg.1673"/>
<dbReference type="EMBL" id="MCGI01000001">
    <property type="protein sequence ID" value="ODM13812.1"/>
    <property type="molecule type" value="Genomic_DNA"/>
</dbReference>
<evidence type="ECO:0000259" key="8">
    <source>
        <dbReference type="PROSITE" id="PS50928"/>
    </source>
</evidence>
<accession>A0A1E3AYM0</accession>